<evidence type="ECO:0000256" key="1">
    <source>
        <dbReference type="SAM" id="MobiDB-lite"/>
    </source>
</evidence>
<dbReference type="EMBL" id="BAAAVT010000009">
    <property type="protein sequence ID" value="GAA3064632.1"/>
    <property type="molecule type" value="Genomic_DNA"/>
</dbReference>
<name>A0ABP6LXJ2_9MICC</name>
<keyword evidence="4" id="KW-1185">Reference proteome</keyword>
<dbReference type="RefSeq" id="WP_344685756.1">
    <property type="nucleotide sequence ID" value="NZ_BAAAVT010000009.1"/>
</dbReference>
<accession>A0ABP6LXJ2</accession>
<dbReference type="NCBIfam" id="TIGR03816">
    <property type="entry name" value="tadE_like_DECH"/>
    <property type="match status" value="1"/>
</dbReference>
<evidence type="ECO:0008006" key="5">
    <source>
        <dbReference type="Google" id="ProtNLM"/>
    </source>
</evidence>
<dbReference type="Proteomes" id="UP001500236">
    <property type="component" value="Unassembled WGS sequence"/>
</dbReference>
<comment type="caution">
    <text evidence="3">The sequence shown here is derived from an EMBL/GenBank/DDBJ whole genome shotgun (WGS) entry which is preliminary data.</text>
</comment>
<keyword evidence="2" id="KW-0812">Transmembrane</keyword>
<protein>
    <recommendedName>
        <fullName evidence="5">Secretion/DNA translocation related TadE-like protein</fullName>
    </recommendedName>
</protein>
<sequence>MIAHQEERGSGTVLTLAAIAALMMLIGVVHVVGSAAVAAAQAARGADLAALAAADAARGLTAGDPCTVADDVATRNGVMLRHCVITGDHDTEAVVEVVVPVLPTLLGPGAEPPGSAGRGWEAVGSARAGPPADAWG</sequence>
<feature type="transmembrane region" description="Helical" evidence="2">
    <location>
        <begin position="12"/>
        <end position="32"/>
    </location>
</feature>
<proteinExistence type="predicted"/>
<evidence type="ECO:0000256" key="2">
    <source>
        <dbReference type="SAM" id="Phobius"/>
    </source>
</evidence>
<gene>
    <name evidence="3" type="ORF">GCM10010529_17080</name>
</gene>
<keyword evidence="2" id="KW-1133">Transmembrane helix</keyword>
<keyword evidence="2" id="KW-0472">Membrane</keyword>
<evidence type="ECO:0000313" key="3">
    <source>
        <dbReference type="EMBL" id="GAA3064632.1"/>
    </source>
</evidence>
<evidence type="ECO:0000313" key="4">
    <source>
        <dbReference type="Proteomes" id="UP001500236"/>
    </source>
</evidence>
<dbReference type="InterPro" id="IPR021202">
    <property type="entry name" value="Rv3654c-like"/>
</dbReference>
<feature type="region of interest" description="Disordered" evidence="1">
    <location>
        <begin position="110"/>
        <end position="136"/>
    </location>
</feature>
<reference evidence="4" key="1">
    <citation type="journal article" date="2019" name="Int. J. Syst. Evol. Microbiol.">
        <title>The Global Catalogue of Microorganisms (GCM) 10K type strain sequencing project: providing services to taxonomists for standard genome sequencing and annotation.</title>
        <authorList>
            <consortium name="The Broad Institute Genomics Platform"/>
            <consortium name="The Broad Institute Genome Sequencing Center for Infectious Disease"/>
            <person name="Wu L."/>
            <person name="Ma J."/>
        </authorList>
    </citation>
    <scope>NUCLEOTIDE SEQUENCE [LARGE SCALE GENOMIC DNA]</scope>
    <source>
        <strain evidence="4">JCM 14309</strain>
    </source>
</reference>
<organism evidence="3 4">
    <name type="scientific">Nesterenkonia aethiopica</name>
    <dbReference type="NCBI Taxonomy" id="269144"/>
    <lineage>
        <taxon>Bacteria</taxon>
        <taxon>Bacillati</taxon>
        <taxon>Actinomycetota</taxon>
        <taxon>Actinomycetes</taxon>
        <taxon>Micrococcales</taxon>
        <taxon>Micrococcaceae</taxon>
        <taxon>Nesterenkonia</taxon>
    </lineage>
</organism>